<dbReference type="InterPro" id="IPR003439">
    <property type="entry name" value="ABC_transporter-like_ATP-bd"/>
</dbReference>
<dbReference type="Gene3D" id="1.20.1560.10">
    <property type="entry name" value="ABC transporter type 1, transmembrane domain"/>
    <property type="match status" value="1"/>
</dbReference>
<keyword evidence="6 8" id="KW-1133">Transmembrane helix</keyword>
<dbReference type="Pfam" id="PF00664">
    <property type="entry name" value="ABC_membrane"/>
    <property type="match status" value="2"/>
</dbReference>
<evidence type="ECO:0000313" key="11">
    <source>
        <dbReference type="EMBL" id="KAF2665836.1"/>
    </source>
</evidence>
<dbReference type="Gene3D" id="3.40.50.300">
    <property type="entry name" value="P-loop containing nucleotide triphosphate hydrolases"/>
    <property type="match status" value="2"/>
</dbReference>
<dbReference type="GO" id="GO:0016887">
    <property type="term" value="F:ATP hydrolysis activity"/>
    <property type="evidence" value="ECO:0007669"/>
    <property type="project" value="InterPro"/>
</dbReference>
<dbReference type="PROSITE" id="PS50893">
    <property type="entry name" value="ABC_TRANSPORTER_2"/>
    <property type="match status" value="2"/>
</dbReference>
<accession>A0A6A6U2F7</accession>
<feature type="transmembrane region" description="Helical" evidence="8">
    <location>
        <begin position="757"/>
        <end position="777"/>
    </location>
</feature>
<dbReference type="EMBL" id="MU004240">
    <property type="protein sequence ID" value="KAF2665836.1"/>
    <property type="molecule type" value="Genomic_DNA"/>
</dbReference>
<dbReference type="PROSITE" id="PS50929">
    <property type="entry name" value="ABC_TM1F"/>
    <property type="match status" value="2"/>
</dbReference>
<keyword evidence="5" id="KW-0067">ATP-binding</keyword>
<keyword evidence="3 8" id="KW-0812">Transmembrane</keyword>
<dbReference type="CDD" id="cd18578">
    <property type="entry name" value="ABC_6TM_Pgp_ABCB1_D2_like"/>
    <property type="match status" value="1"/>
</dbReference>
<dbReference type="Pfam" id="PF00005">
    <property type="entry name" value="ABC_tran"/>
    <property type="match status" value="3"/>
</dbReference>
<reference evidence="11" key="1">
    <citation type="journal article" date="2020" name="Stud. Mycol.">
        <title>101 Dothideomycetes genomes: a test case for predicting lifestyles and emergence of pathogens.</title>
        <authorList>
            <person name="Haridas S."/>
            <person name="Albert R."/>
            <person name="Binder M."/>
            <person name="Bloem J."/>
            <person name="Labutti K."/>
            <person name="Salamov A."/>
            <person name="Andreopoulos B."/>
            <person name="Baker S."/>
            <person name="Barry K."/>
            <person name="Bills G."/>
            <person name="Bluhm B."/>
            <person name="Cannon C."/>
            <person name="Castanera R."/>
            <person name="Culley D."/>
            <person name="Daum C."/>
            <person name="Ezra D."/>
            <person name="Gonzalez J."/>
            <person name="Henrissat B."/>
            <person name="Kuo A."/>
            <person name="Liang C."/>
            <person name="Lipzen A."/>
            <person name="Lutzoni F."/>
            <person name="Magnuson J."/>
            <person name="Mondo S."/>
            <person name="Nolan M."/>
            <person name="Ohm R."/>
            <person name="Pangilinan J."/>
            <person name="Park H.-J."/>
            <person name="Ramirez L."/>
            <person name="Alfaro M."/>
            <person name="Sun H."/>
            <person name="Tritt A."/>
            <person name="Yoshinaga Y."/>
            <person name="Zwiers L.-H."/>
            <person name="Turgeon B."/>
            <person name="Goodwin S."/>
            <person name="Spatafora J."/>
            <person name="Crous P."/>
            <person name="Grigoriev I."/>
        </authorList>
    </citation>
    <scope>NUCLEOTIDE SEQUENCE</scope>
    <source>
        <strain evidence="11">CBS 115976</strain>
    </source>
</reference>
<name>A0A6A6U2F7_9PEZI</name>
<evidence type="ECO:0000256" key="5">
    <source>
        <dbReference type="ARBA" id="ARBA00022840"/>
    </source>
</evidence>
<dbReference type="GO" id="GO:0090374">
    <property type="term" value="P:oligopeptide export from mitochondrion"/>
    <property type="evidence" value="ECO:0007669"/>
    <property type="project" value="TreeGrafter"/>
</dbReference>
<dbReference type="SMART" id="SM00382">
    <property type="entry name" value="AAA"/>
    <property type="match status" value="2"/>
</dbReference>
<gene>
    <name evidence="11" type="ORF">BT63DRAFT_77226</name>
</gene>
<evidence type="ECO:0000256" key="2">
    <source>
        <dbReference type="ARBA" id="ARBA00007577"/>
    </source>
</evidence>
<evidence type="ECO:0000256" key="7">
    <source>
        <dbReference type="ARBA" id="ARBA00023136"/>
    </source>
</evidence>
<dbReference type="InterPro" id="IPR036640">
    <property type="entry name" value="ABC1_TM_sf"/>
</dbReference>
<evidence type="ECO:0000256" key="4">
    <source>
        <dbReference type="ARBA" id="ARBA00022741"/>
    </source>
</evidence>
<organism evidence="11 12">
    <name type="scientific">Microthyrium microscopicum</name>
    <dbReference type="NCBI Taxonomy" id="703497"/>
    <lineage>
        <taxon>Eukaryota</taxon>
        <taxon>Fungi</taxon>
        <taxon>Dikarya</taxon>
        <taxon>Ascomycota</taxon>
        <taxon>Pezizomycotina</taxon>
        <taxon>Dothideomycetes</taxon>
        <taxon>Dothideomycetes incertae sedis</taxon>
        <taxon>Microthyriales</taxon>
        <taxon>Microthyriaceae</taxon>
        <taxon>Microthyrium</taxon>
    </lineage>
</organism>
<dbReference type="InterPro" id="IPR017871">
    <property type="entry name" value="ABC_transporter-like_CS"/>
</dbReference>
<evidence type="ECO:0000256" key="1">
    <source>
        <dbReference type="ARBA" id="ARBA00004141"/>
    </source>
</evidence>
<proteinExistence type="inferred from homology"/>
<feature type="transmembrane region" description="Helical" evidence="8">
    <location>
        <begin position="229"/>
        <end position="249"/>
    </location>
</feature>
<protein>
    <submittedName>
        <fullName evidence="11">P-loop containing nucleoside triphosphate hydrolase protein</fullName>
    </submittedName>
</protein>
<dbReference type="Proteomes" id="UP000799302">
    <property type="component" value="Unassembled WGS sequence"/>
</dbReference>
<evidence type="ECO:0000313" key="12">
    <source>
        <dbReference type="Proteomes" id="UP000799302"/>
    </source>
</evidence>
<comment type="similarity">
    <text evidence="2">Belongs to the ABC transporter superfamily. ABCB family. Multidrug resistance exporter (TC 3.A.1.201) subfamily.</text>
</comment>
<evidence type="ECO:0000259" key="10">
    <source>
        <dbReference type="PROSITE" id="PS50929"/>
    </source>
</evidence>
<dbReference type="GO" id="GO:0005524">
    <property type="term" value="F:ATP binding"/>
    <property type="evidence" value="ECO:0007669"/>
    <property type="project" value="UniProtKB-KW"/>
</dbReference>
<dbReference type="FunFam" id="3.40.50.300:FF:000913">
    <property type="entry name" value="ABC multidrug transporter SitT"/>
    <property type="match status" value="1"/>
</dbReference>
<dbReference type="GO" id="GO:0005743">
    <property type="term" value="C:mitochondrial inner membrane"/>
    <property type="evidence" value="ECO:0007669"/>
    <property type="project" value="TreeGrafter"/>
</dbReference>
<keyword evidence="4" id="KW-0547">Nucleotide-binding</keyword>
<dbReference type="PROSITE" id="PS00211">
    <property type="entry name" value="ABC_TRANSPORTER_1"/>
    <property type="match status" value="2"/>
</dbReference>
<feature type="transmembrane region" description="Helical" evidence="8">
    <location>
        <begin position="127"/>
        <end position="145"/>
    </location>
</feature>
<dbReference type="PANTHER" id="PTHR43394">
    <property type="entry name" value="ATP-DEPENDENT PERMEASE MDL1, MITOCHONDRIAL"/>
    <property type="match status" value="1"/>
</dbReference>
<dbReference type="SUPFAM" id="SSF52540">
    <property type="entry name" value="P-loop containing nucleoside triphosphate hydrolases"/>
    <property type="match status" value="3"/>
</dbReference>
<keyword evidence="7 8" id="KW-0472">Membrane</keyword>
<keyword evidence="11" id="KW-0378">Hydrolase</keyword>
<dbReference type="PANTHER" id="PTHR43394:SF1">
    <property type="entry name" value="ATP-BINDING CASSETTE SUB-FAMILY B MEMBER 10, MITOCHONDRIAL"/>
    <property type="match status" value="1"/>
</dbReference>
<feature type="transmembrane region" description="Helical" evidence="8">
    <location>
        <begin position="876"/>
        <end position="894"/>
    </location>
</feature>
<dbReference type="InterPro" id="IPR003593">
    <property type="entry name" value="AAA+_ATPase"/>
</dbReference>
<evidence type="ECO:0000256" key="3">
    <source>
        <dbReference type="ARBA" id="ARBA00022692"/>
    </source>
</evidence>
<evidence type="ECO:0000256" key="6">
    <source>
        <dbReference type="ARBA" id="ARBA00022989"/>
    </source>
</evidence>
<comment type="subcellular location">
    <subcellularLocation>
        <location evidence="1">Membrane</location>
        <topology evidence="1">Multi-pass membrane protein</topology>
    </subcellularLocation>
</comment>
<dbReference type="InterPro" id="IPR027417">
    <property type="entry name" value="P-loop_NTPase"/>
</dbReference>
<dbReference type="SUPFAM" id="SSF90123">
    <property type="entry name" value="ABC transporter transmembrane region"/>
    <property type="match status" value="2"/>
</dbReference>
<dbReference type="OrthoDB" id="6500128at2759"/>
<feature type="domain" description="ABC transmembrane type-1" evidence="10">
    <location>
        <begin position="758"/>
        <end position="1044"/>
    </location>
</feature>
<feature type="domain" description="ABC transmembrane type-1" evidence="10">
    <location>
        <begin position="78"/>
        <end position="371"/>
    </location>
</feature>
<dbReference type="InterPro" id="IPR039421">
    <property type="entry name" value="Type_1_exporter"/>
</dbReference>
<feature type="transmembrane region" description="Helical" evidence="8">
    <location>
        <begin position="302"/>
        <end position="329"/>
    </location>
</feature>
<dbReference type="InterPro" id="IPR011527">
    <property type="entry name" value="ABC1_TM_dom"/>
</dbReference>
<dbReference type="CDD" id="cd18577">
    <property type="entry name" value="ABC_6TM_Pgp_ABCB1_D1_like"/>
    <property type="match status" value="1"/>
</dbReference>
<feature type="transmembrane region" description="Helical" evidence="8">
    <location>
        <begin position="74"/>
        <end position="98"/>
    </location>
</feature>
<feature type="domain" description="ABC transporter" evidence="9">
    <location>
        <begin position="404"/>
        <end position="693"/>
    </location>
</feature>
<keyword evidence="12" id="KW-1185">Reference proteome</keyword>
<sequence length="1321" mass="145992">MSDGSNVSQDVIKGIQESDISIKAQHTAPGDVLVPINDAKDEQAGAQERKLQPEREATFKDYVRVFSYARKWDAVLMVIAAVAAISSGVTMPIMNVVFGKLVNGFNNYFTPGAASSKDDFTRLLNRQALYIFILFLARFALNYMAKFSFRIIGIRMSAAIRLDYLRCLFGQTIHVLDSMPSGAAAGVITTSANTLQIGISDKLSTFIEYTSTVISATIIAYTYSWRLALATSSLLLFILLTVGMLLPAIMKVHSKMTVAEEKASSVANETFGSIRMVTACGAEGRVYQRFEKWAKEVERRGVFLAPMIALQFGIIFFALYATFALAFWFGSKLFIEGHIDNVGTIIIVLMSTFLMVMSFERIANPMVDIAKASVAAGQFLAVIDAPRPANGTLQNPDITAADDIVFSDVHFAYPGRPHIKILDGLNLRVETGKVTAIVGPSGSGKSTIIGLIERWYTLHDQHIIAKTIEKDKMKKKKKKAKKGEKDEDEEINFEEDKGPVIELKGQITTNGHSLDEVDVKWWRAQIGLVQQEPFLFNDTIENNVRYGLVGTEYEKASDEVQRELVISACKEAFADEFIDRLPEKYDTQVGESGLKLSGGQRQRLSIARSIVKKPKILILDEATSAIDVRGERIVQAALDKVSKNRTTITIAHRLSTIMRADKIVVLQKGRVVEEGTHETLLERNGAYAGLVYAQQLSLGDQTEQAEAVEGVDTVLSRTKSISKSDTEATKHEEYQKKSLIHSFGLLLFELKAKWPSFFAMILISMCVAVSLPLQAWLFAKVITIFQDPFNLGHNSRFWSLMWTVLAIGTGISYFSLGFVAMRTSVYVTAVYQKQYFSTMLHQKIAFFDDDENSTGSLTARLASDVKQLEELMGMNAGMVLVSLFTVIGGLAIAYSFGWKLALVATCVTLPIGLGAGYFRIKYEIEFDEMNAAVFSESSKFAAESIGAFRTVCSFSLEDKICDRYNNLLRNHVLQAFKKARFSTLIFALADSLSLACQALIFWYGGQLLASREYNAMQFFVCFMAVIFGAESAGQGLSFGPNAAQVTGASNRILKARESQIHDTISNSEVIPDTEGGIALELRDVHFKYPTRDISIFKGLNLQIEKGQFAALVGASGCGKTSIISMLERFYDPQSGTILANGKDITDINVYEYRKYLSLVAQEAMLFQGTIRENVLLGVDPEGITDDQLHQACRDAYLHDFITSLSHGYETPVGNKGVSLSGGQKQRLSIARALIRNPKVLLLDEATSSLDSESEKQVQAAFERAGKGRTMVVVAHRLATVQNADVIFVLGEGKLLEKGNHAELLKKKGVYWHMCVNQALDR</sequence>
<feature type="transmembrane region" description="Helical" evidence="8">
    <location>
        <begin position="341"/>
        <end position="359"/>
    </location>
</feature>
<feature type="domain" description="ABC transporter" evidence="9">
    <location>
        <begin position="1079"/>
        <end position="1316"/>
    </location>
</feature>
<evidence type="ECO:0000259" key="9">
    <source>
        <dbReference type="PROSITE" id="PS50893"/>
    </source>
</evidence>
<dbReference type="CDD" id="cd03249">
    <property type="entry name" value="ABC_MTABC3_MDL1_MDL2"/>
    <property type="match status" value="1"/>
</dbReference>
<dbReference type="GO" id="GO:0015421">
    <property type="term" value="F:ABC-type oligopeptide transporter activity"/>
    <property type="evidence" value="ECO:0007669"/>
    <property type="project" value="TreeGrafter"/>
</dbReference>
<evidence type="ECO:0000256" key="8">
    <source>
        <dbReference type="SAM" id="Phobius"/>
    </source>
</evidence>
<feature type="transmembrane region" description="Helical" evidence="8">
    <location>
        <begin position="984"/>
        <end position="1003"/>
    </location>
</feature>
<feature type="transmembrane region" description="Helical" evidence="8">
    <location>
        <begin position="797"/>
        <end position="816"/>
    </location>
</feature>